<evidence type="ECO:0000256" key="2">
    <source>
        <dbReference type="ARBA" id="ARBA00004524"/>
    </source>
</evidence>
<keyword evidence="15" id="KW-1133">Transmembrane helix</keyword>
<evidence type="ECO:0000256" key="3">
    <source>
        <dbReference type="ARBA" id="ARBA00004586"/>
    </source>
</evidence>
<evidence type="ECO:0000256" key="9">
    <source>
        <dbReference type="ARBA" id="ARBA00023002"/>
    </source>
</evidence>
<dbReference type="GO" id="GO:0006805">
    <property type="term" value="P:xenobiotic metabolic process"/>
    <property type="evidence" value="ECO:0007669"/>
    <property type="project" value="TreeGrafter"/>
</dbReference>
<dbReference type="GO" id="GO:0008392">
    <property type="term" value="F:arachidonate epoxygenase activity"/>
    <property type="evidence" value="ECO:0007669"/>
    <property type="project" value="TreeGrafter"/>
</dbReference>
<name>A0A2G9RZX9_AQUCT</name>
<dbReference type="InterPro" id="IPR050182">
    <property type="entry name" value="Cytochrome_P450_fam2"/>
</dbReference>
<reference evidence="16" key="1">
    <citation type="submission" date="2017-08" db="EMBL/GenBank/DDBJ databases">
        <title>Assembly of the North American Bullfrog Genome.</title>
        <authorList>
            <person name="Warren R.L."/>
            <person name="Vandervalk B.P."/>
            <person name="Kucuk E."/>
            <person name="Birol I."/>
            <person name="Helbing C."/>
            <person name="Pandoh P."/>
            <person name="Behsaz B."/>
            <person name="Mohamadi H."/>
            <person name="Chu J."/>
            <person name="Jackman S."/>
            <person name="Hammond S.A."/>
            <person name="Veldhoen N."/>
            <person name="Kirk H."/>
            <person name="Zhao Y."/>
            <person name="Coope R."/>
            <person name="Pleasance S."/>
            <person name="Moore R."/>
            <person name="Holt R."/>
        </authorList>
    </citation>
    <scope>NUCLEOTIDE SEQUENCE</scope>
    <source>
        <strain evidence="16">Bruno</strain>
        <tissue evidence="16">Liver</tissue>
    </source>
</reference>
<feature type="binding site" description="axial binding residue" evidence="13">
    <location>
        <position position="497"/>
    </location>
    <ligand>
        <name>heme</name>
        <dbReference type="ChEBI" id="CHEBI:30413"/>
    </ligand>
    <ligandPart>
        <name>Fe</name>
        <dbReference type="ChEBI" id="CHEBI:18248"/>
    </ligandPart>
</feature>
<evidence type="ECO:0000256" key="1">
    <source>
        <dbReference type="ARBA" id="ARBA00001971"/>
    </source>
</evidence>
<accession>A0A2G9RZX9</accession>
<keyword evidence="11" id="KW-0503">Monooxygenase</keyword>
<evidence type="ECO:0000256" key="6">
    <source>
        <dbReference type="ARBA" id="ARBA00022723"/>
    </source>
</evidence>
<dbReference type="GO" id="GO:0005789">
    <property type="term" value="C:endoplasmic reticulum membrane"/>
    <property type="evidence" value="ECO:0007669"/>
    <property type="project" value="UniProtKB-SubCell"/>
</dbReference>
<evidence type="ECO:0000256" key="15">
    <source>
        <dbReference type="SAM" id="Phobius"/>
    </source>
</evidence>
<dbReference type="PANTHER" id="PTHR24300">
    <property type="entry name" value="CYTOCHROME P450 508A4-RELATED"/>
    <property type="match status" value="1"/>
</dbReference>
<organism evidence="16">
    <name type="scientific">Aquarana catesbeiana</name>
    <name type="common">American bullfrog</name>
    <name type="synonym">Rana catesbeiana</name>
    <dbReference type="NCBI Taxonomy" id="8400"/>
    <lineage>
        <taxon>Eukaryota</taxon>
        <taxon>Metazoa</taxon>
        <taxon>Chordata</taxon>
        <taxon>Craniata</taxon>
        <taxon>Vertebrata</taxon>
        <taxon>Euteleostomi</taxon>
        <taxon>Amphibia</taxon>
        <taxon>Batrachia</taxon>
        <taxon>Anura</taxon>
        <taxon>Neobatrachia</taxon>
        <taxon>Ranoidea</taxon>
        <taxon>Ranidae</taxon>
        <taxon>Aquarana</taxon>
    </lineage>
</organism>
<dbReference type="GO" id="GO:0020037">
    <property type="term" value="F:heme binding"/>
    <property type="evidence" value="ECO:0007669"/>
    <property type="project" value="InterPro"/>
</dbReference>
<keyword evidence="6 13" id="KW-0479">Metal-binding</keyword>
<keyword evidence="10 13" id="KW-0408">Iron</keyword>
<feature type="region of interest" description="Disordered" evidence="14">
    <location>
        <begin position="449"/>
        <end position="486"/>
    </location>
</feature>
<evidence type="ECO:0000256" key="10">
    <source>
        <dbReference type="ARBA" id="ARBA00023004"/>
    </source>
</evidence>
<dbReference type="PRINTS" id="PR00385">
    <property type="entry name" value="P450"/>
</dbReference>
<keyword evidence="8" id="KW-0492">Microsome</keyword>
<keyword evidence="15" id="KW-0812">Transmembrane</keyword>
<gene>
    <name evidence="16" type="ORF">AB205_0042550</name>
</gene>
<evidence type="ECO:0000256" key="11">
    <source>
        <dbReference type="ARBA" id="ARBA00023033"/>
    </source>
</evidence>
<dbReference type="Pfam" id="PF00067">
    <property type="entry name" value="p450"/>
    <property type="match status" value="2"/>
</dbReference>
<dbReference type="SUPFAM" id="SSF48264">
    <property type="entry name" value="Cytochrome P450"/>
    <property type="match status" value="2"/>
</dbReference>
<dbReference type="OrthoDB" id="1055148at2759"/>
<evidence type="ECO:0000256" key="4">
    <source>
        <dbReference type="ARBA" id="ARBA00010617"/>
    </source>
</evidence>
<keyword evidence="7" id="KW-0256">Endoplasmic reticulum</keyword>
<evidence type="ECO:0000256" key="7">
    <source>
        <dbReference type="ARBA" id="ARBA00022824"/>
    </source>
</evidence>
<comment type="similarity">
    <text evidence="4">Belongs to the cytochrome P450 family.</text>
</comment>
<proteinExistence type="inferred from homology"/>
<dbReference type="InterPro" id="IPR036396">
    <property type="entry name" value="Cyt_P450_sf"/>
</dbReference>
<dbReference type="PANTHER" id="PTHR24300:SF153">
    <property type="entry name" value="CYTOCHROME P450 2G1-LIKE-RELATED"/>
    <property type="match status" value="1"/>
</dbReference>
<feature type="compositionally biased region" description="Basic and acidic residues" evidence="14">
    <location>
        <begin position="463"/>
        <end position="472"/>
    </location>
</feature>
<dbReference type="PRINTS" id="PR01684">
    <property type="entry name" value="EP450ICYP2A"/>
</dbReference>
<comment type="subcellular location">
    <subcellularLocation>
        <location evidence="3">Endoplasmic reticulum membrane</location>
    </subcellularLocation>
    <subcellularLocation>
        <location evidence="2">Microsome membrane</location>
    </subcellularLocation>
</comment>
<dbReference type="GO" id="GO:0016712">
    <property type="term" value="F:oxidoreductase activity, acting on paired donors, with incorporation or reduction of molecular oxygen, reduced flavin or flavoprotein as one donor, and incorporation of one atom of oxygen"/>
    <property type="evidence" value="ECO:0007669"/>
    <property type="project" value="InterPro"/>
</dbReference>
<evidence type="ECO:0000256" key="13">
    <source>
        <dbReference type="PIRSR" id="PIRSR602401-1"/>
    </source>
</evidence>
<dbReference type="InterPro" id="IPR002401">
    <property type="entry name" value="Cyt_P450_E_grp-I"/>
</dbReference>
<keyword evidence="5 13" id="KW-0349">Heme</keyword>
<feature type="transmembrane region" description="Helical" evidence="15">
    <location>
        <begin position="6"/>
        <end position="24"/>
    </location>
</feature>
<dbReference type="FunFam" id="1.10.630.10:FF:000001">
    <property type="entry name" value="Cytochrome P450, family 2"/>
    <property type="match status" value="1"/>
</dbReference>
<evidence type="ECO:0000256" key="14">
    <source>
        <dbReference type="SAM" id="MobiDB-lite"/>
    </source>
</evidence>
<dbReference type="GO" id="GO:0019373">
    <property type="term" value="P:epoxygenase P450 pathway"/>
    <property type="evidence" value="ECO:0007669"/>
    <property type="project" value="TreeGrafter"/>
</dbReference>
<evidence type="ECO:0000313" key="16">
    <source>
        <dbReference type="EMBL" id="PIO33477.1"/>
    </source>
</evidence>
<keyword evidence="9" id="KW-0560">Oxidoreductase</keyword>
<dbReference type="InterPro" id="IPR008067">
    <property type="entry name" value="Cyt_P450_E_grp-I_CYP2A-like"/>
</dbReference>
<keyword evidence="12 15" id="KW-0472">Membrane</keyword>
<dbReference type="AlphaFoldDB" id="A0A2G9RZX9"/>
<evidence type="ECO:0000256" key="12">
    <source>
        <dbReference type="ARBA" id="ARBA00023136"/>
    </source>
</evidence>
<dbReference type="EMBL" id="KV927678">
    <property type="protein sequence ID" value="PIO33477.1"/>
    <property type="molecule type" value="Genomic_DNA"/>
</dbReference>
<comment type="cofactor">
    <cofactor evidence="1 13">
        <name>heme</name>
        <dbReference type="ChEBI" id="CHEBI:30413"/>
    </cofactor>
</comment>
<dbReference type="Gene3D" id="1.10.630.10">
    <property type="entry name" value="Cytochrome P450"/>
    <property type="match status" value="1"/>
</dbReference>
<evidence type="ECO:0000256" key="8">
    <source>
        <dbReference type="ARBA" id="ARBA00022848"/>
    </source>
</evidence>
<evidence type="ECO:0000256" key="5">
    <source>
        <dbReference type="ARBA" id="ARBA00022617"/>
    </source>
</evidence>
<dbReference type="GO" id="GO:0005506">
    <property type="term" value="F:iron ion binding"/>
    <property type="evidence" value="ECO:0007669"/>
    <property type="project" value="InterPro"/>
</dbReference>
<dbReference type="PRINTS" id="PR00463">
    <property type="entry name" value="EP450I"/>
</dbReference>
<feature type="transmembrane region" description="Helical" evidence="15">
    <location>
        <begin position="223"/>
        <end position="242"/>
    </location>
</feature>
<dbReference type="InterPro" id="IPR001128">
    <property type="entry name" value="Cyt_P450"/>
</dbReference>
<protein>
    <submittedName>
        <fullName evidence="16">Uncharacterized protein</fullName>
    </submittedName>
</protein>
<sequence length="552" mass="62624">MEFGGVGTLILAVCIAFLIFLRMWNNNSKWKDLPPGPTPLPLLGNILQLNVKELPRSFLKLNLPIGANKNIQLLWLAKIHGDVFTVHLGSMTVVVLHGYDAVKEALVDNADVFSDRGKAPAAELFFKGYGVILSNGERWKQLRRFSLTTLRNFGMGKRSVEERILEESQCLREEFRKKAGSPIDPTYLLTLAVSNVICSIVFGERFDYEDKKFLGLLALLKEAFGIVNSLAGQLLNAFPNLFRHLPGPHQKAWKNIITLKEFVMDKVKEHQETLDQNCPRDYIDCFLIKMEEEKDNPNTEFHFENLFVTVMNLFFAGTETTSTTIRLGLRILLKHPDVLAKVQEEIDEVIGPDRCPSVEDRSKMPFMDAMIHEIQRFGDILPLGAPHAAAQTTHFRGYTIPKGTTVFPLLTSVLKDPKYFHNPHVFDPYRFLDEKNRFQKNEAFMPFSTGARLQGNPLGRALSDARRSRESRQGAQEEDVRGHSVQNELHSGGRRICLGEGMARMEIFIFLTFILQNFNLKSDEDPSTIDLSPLPNSNGIVHRSFEICLVPR</sequence>